<sequence length="510" mass="55656">MQTEFFITYGWNASVWTPDNLDSFVSQWAEREFAFSSPDSAAVAEIIANVSRYNSRRKPEMLNATTYSLANYREAEIMLQEWDSVLNASTVLYNSVSSAMKPAFFQLVQHPVEASHTVATMWIYAGINNLRASQARVQSLFQKDYDLEVEYHTILDGKWDQMPFITWVQQRKTSIAGIMRIVPESSFGAWPGDNMNDCAQGYSCPNPTMTLDPYVPFQNRYIDVGAGGPIPFDFTVTSNASWFSIATTQGSTSPSVSGSISLGAPEQRVFLSVSDWSQVEGVQTVVVNFNATTSNYNLTKVGEEVLSVPVTFVVNHTVPAEGFSGFVEGDGVVSIEAAHTTSNTSVAGISWIELPGYGRTLSGITPWPRMADNGTNFTAGAGPSVEYNFYNFNTLNQSGTVSITTYVAPSLNANGDDRPIAFAVQVDNEEPQTEYFIPPAAPGELPDAWNGMDGFAATNIVPVTTNFTALPGAHTLKIWMVEPAVIVEKIVIDTGGLLPSYLGPPESMRV</sequence>
<reference evidence="1" key="1">
    <citation type="journal article" date="2021" name="New Phytol.">
        <title>Evolutionary innovations through gain and loss of genes in the ectomycorrhizal Boletales.</title>
        <authorList>
            <person name="Wu G."/>
            <person name="Miyauchi S."/>
            <person name="Morin E."/>
            <person name="Kuo A."/>
            <person name="Drula E."/>
            <person name="Varga T."/>
            <person name="Kohler A."/>
            <person name="Feng B."/>
            <person name="Cao Y."/>
            <person name="Lipzen A."/>
            <person name="Daum C."/>
            <person name="Hundley H."/>
            <person name="Pangilinan J."/>
            <person name="Johnson J."/>
            <person name="Barry K."/>
            <person name="LaButti K."/>
            <person name="Ng V."/>
            <person name="Ahrendt S."/>
            <person name="Min B."/>
            <person name="Choi I.G."/>
            <person name="Park H."/>
            <person name="Plett J.M."/>
            <person name="Magnuson J."/>
            <person name="Spatafora J.W."/>
            <person name="Nagy L.G."/>
            <person name="Henrissat B."/>
            <person name="Grigoriev I.V."/>
            <person name="Yang Z.L."/>
            <person name="Xu J."/>
            <person name="Martin F.M."/>
        </authorList>
    </citation>
    <scope>NUCLEOTIDE SEQUENCE</scope>
    <source>
        <strain evidence="1">ATCC 28755</strain>
    </source>
</reference>
<dbReference type="EMBL" id="MU268099">
    <property type="protein sequence ID" value="KAH7905930.1"/>
    <property type="molecule type" value="Genomic_DNA"/>
</dbReference>
<proteinExistence type="predicted"/>
<dbReference type="Proteomes" id="UP000790377">
    <property type="component" value="Unassembled WGS sequence"/>
</dbReference>
<name>A0ACB7ZY24_9AGAM</name>
<organism evidence="1 2">
    <name type="scientific">Hygrophoropsis aurantiaca</name>
    <dbReference type="NCBI Taxonomy" id="72124"/>
    <lineage>
        <taxon>Eukaryota</taxon>
        <taxon>Fungi</taxon>
        <taxon>Dikarya</taxon>
        <taxon>Basidiomycota</taxon>
        <taxon>Agaricomycotina</taxon>
        <taxon>Agaricomycetes</taxon>
        <taxon>Agaricomycetidae</taxon>
        <taxon>Boletales</taxon>
        <taxon>Coniophorineae</taxon>
        <taxon>Hygrophoropsidaceae</taxon>
        <taxon>Hygrophoropsis</taxon>
    </lineage>
</organism>
<protein>
    <submittedName>
        <fullName evidence="1">Uncharacterized protein</fullName>
    </submittedName>
</protein>
<comment type="caution">
    <text evidence="1">The sequence shown here is derived from an EMBL/GenBank/DDBJ whole genome shotgun (WGS) entry which is preliminary data.</text>
</comment>
<keyword evidence="2" id="KW-1185">Reference proteome</keyword>
<evidence type="ECO:0000313" key="2">
    <source>
        <dbReference type="Proteomes" id="UP000790377"/>
    </source>
</evidence>
<evidence type="ECO:0000313" key="1">
    <source>
        <dbReference type="EMBL" id="KAH7905930.1"/>
    </source>
</evidence>
<accession>A0ACB7ZY24</accession>
<gene>
    <name evidence="1" type="ORF">BJ138DRAFT_1183402</name>
</gene>